<dbReference type="PANTHER" id="PTHR47197:SF3">
    <property type="entry name" value="DIHYDRO-HEME D1 DEHYDROGENASE"/>
    <property type="match status" value="1"/>
</dbReference>
<feature type="signal peptide" evidence="2">
    <location>
        <begin position="1"/>
        <end position="33"/>
    </location>
</feature>
<evidence type="ECO:0000259" key="3">
    <source>
        <dbReference type="Pfam" id="PF21783"/>
    </source>
</evidence>
<dbReference type="Pfam" id="PF21783">
    <property type="entry name" value="YNCE"/>
    <property type="match status" value="1"/>
</dbReference>
<evidence type="ECO:0000313" key="4">
    <source>
        <dbReference type="EMBL" id="MDY8109026.1"/>
    </source>
</evidence>
<accession>A0ABU5I4D9</accession>
<reference evidence="4 5" key="1">
    <citation type="submission" date="2023-12" db="EMBL/GenBank/DDBJ databases">
        <title>Description of Novel Strain Fulvimarina sp. 2208YS6-2-32 isolated from Uroteuthis (Photololigo) edulis.</title>
        <authorList>
            <person name="Park J.-S."/>
        </authorList>
    </citation>
    <scope>NUCLEOTIDE SEQUENCE [LARGE SCALE GENOMIC DNA]</scope>
    <source>
        <strain evidence="4 5">2208YS6-2-32</strain>
    </source>
</reference>
<gene>
    <name evidence="4" type="ORF">U0C82_07700</name>
</gene>
<dbReference type="PANTHER" id="PTHR47197">
    <property type="entry name" value="PROTEIN NIRF"/>
    <property type="match status" value="1"/>
</dbReference>
<feature type="chain" id="PRO_5046079850" evidence="2">
    <location>
        <begin position="34"/>
        <end position="333"/>
    </location>
</feature>
<dbReference type="InterPro" id="IPR011964">
    <property type="entry name" value="YVTN_b-propeller_repeat"/>
</dbReference>
<evidence type="ECO:0000256" key="1">
    <source>
        <dbReference type="ARBA" id="ARBA00022729"/>
    </source>
</evidence>
<dbReference type="InterPro" id="IPR011048">
    <property type="entry name" value="Haem_d1_sf"/>
</dbReference>
<keyword evidence="5" id="KW-1185">Reference proteome</keyword>
<dbReference type="InterPro" id="IPR048433">
    <property type="entry name" value="YNCE-like_beta-prop"/>
</dbReference>
<dbReference type="Proteomes" id="UP001294412">
    <property type="component" value="Unassembled WGS sequence"/>
</dbReference>
<dbReference type="SUPFAM" id="SSF51004">
    <property type="entry name" value="C-terminal (heme d1) domain of cytochrome cd1-nitrite reductase"/>
    <property type="match status" value="1"/>
</dbReference>
<dbReference type="NCBIfam" id="TIGR02276">
    <property type="entry name" value="beta_rpt_yvtn"/>
    <property type="match status" value="3"/>
</dbReference>
<dbReference type="InterPro" id="IPR051200">
    <property type="entry name" value="Host-pathogen_enzymatic-act"/>
</dbReference>
<dbReference type="EMBL" id="JAXLPB010000002">
    <property type="protein sequence ID" value="MDY8109026.1"/>
    <property type="molecule type" value="Genomic_DNA"/>
</dbReference>
<feature type="domain" description="YNCE-like beta-propeller" evidence="3">
    <location>
        <begin position="111"/>
        <end position="181"/>
    </location>
</feature>
<protein>
    <submittedName>
        <fullName evidence="4">YncE family protein</fullName>
    </submittedName>
</protein>
<dbReference type="InterPro" id="IPR015943">
    <property type="entry name" value="WD40/YVTN_repeat-like_dom_sf"/>
</dbReference>
<organism evidence="4 5">
    <name type="scientific">Fulvimarina uroteuthidis</name>
    <dbReference type="NCBI Taxonomy" id="3098149"/>
    <lineage>
        <taxon>Bacteria</taxon>
        <taxon>Pseudomonadati</taxon>
        <taxon>Pseudomonadota</taxon>
        <taxon>Alphaproteobacteria</taxon>
        <taxon>Hyphomicrobiales</taxon>
        <taxon>Aurantimonadaceae</taxon>
        <taxon>Fulvimarina</taxon>
    </lineage>
</organism>
<dbReference type="Gene3D" id="2.130.10.10">
    <property type="entry name" value="YVTN repeat-like/Quinoprotein amine dehydrogenase"/>
    <property type="match status" value="3"/>
</dbReference>
<evidence type="ECO:0000256" key="2">
    <source>
        <dbReference type="SAM" id="SignalP"/>
    </source>
</evidence>
<comment type="caution">
    <text evidence="4">The sequence shown here is derived from an EMBL/GenBank/DDBJ whole genome shotgun (WGS) entry which is preliminary data.</text>
</comment>
<name>A0ABU5I4D9_9HYPH</name>
<sequence length="333" mass="35021">MIPRHSRRRARARLPLLAGFTMAALAFGSPAHAGERAFVTNQDGETVSIVELDTMEVIGSIPMDGKPAGIAVTDRYAYVSRPEAKAIGVIDLRSGAVLPDIETGGGPLGIAVHPSGSPVYVADWFSHSLLVVDPETRTVTARFETGESPSGVAVSADGTMIVTADRDSDQVSFIDAKTGEALARVGVGKRPFGVTISPDQRRVYAVNVGSDDVTVLDMTTREILATVPVGSHPYAAAEANVKVFVTDQYGGTLSVFDAGTYRALGEIAIGEYPEGIEASADGRFVYVANWFDGTLAKVDTDTLDITETVDVGNGPRAFGNFIAGKATGKDKGR</sequence>
<evidence type="ECO:0000313" key="5">
    <source>
        <dbReference type="Proteomes" id="UP001294412"/>
    </source>
</evidence>
<proteinExistence type="predicted"/>
<keyword evidence="1 2" id="KW-0732">Signal</keyword>